<protein>
    <submittedName>
        <fullName evidence="1">Uncharacterized protein</fullName>
    </submittedName>
</protein>
<dbReference type="AlphaFoldDB" id="A0A0A9G3A4"/>
<sequence length="49" mass="5652">MGMTILMTIHFKTNVVLIQIQMRPVKIPQTKLLAKEWSLLNAIIQFSVL</sequence>
<evidence type="ECO:0000313" key="1">
    <source>
        <dbReference type="EMBL" id="JAE17026.1"/>
    </source>
</evidence>
<reference evidence="1" key="1">
    <citation type="submission" date="2014-09" db="EMBL/GenBank/DDBJ databases">
        <authorList>
            <person name="Magalhaes I.L.F."/>
            <person name="Oliveira U."/>
            <person name="Santos F.R."/>
            <person name="Vidigal T.H.D.A."/>
            <person name="Brescovit A.D."/>
            <person name="Santos A.J."/>
        </authorList>
    </citation>
    <scope>NUCLEOTIDE SEQUENCE</scope>
    <source>
        <tissue evidence="1">Shoot tissue taken approximately 20 cm above the soil surface</tissue>
    </source>
</reference>
<reference evidence="1" key="2">
    <citation type="journal article" date="2015" name="Data Brief">
        <title>Shoot transcriptome of the giant reed, Arundo donax.</title>
        <authorList>
            <person name="Barrero R.A."/>
            <person name="Guerrero F.D."/>
            <person name="Moolhuijzen P."/>
            <person name="Goolsby J.A."/>
            <person name="Tidwell J."/>
            <person name="Bellgard S.E."/>
            <person name="Bellgard M.I."/>
        </authorList>
    </citation>
    <scope>NUCLEOTIDE SEQUENCE</scope>
    <source>
        <tissue evidence="1">Shoot tissue taken approximately 20 cm above the soil surface</tissue>
    </source>
</reference>
<dbReference type="EMBL" id="GBRH01180870">
    <property type="protein sequence ID" value="JAE17026.1"/>
    <property type="molecule type" value="Transcribed_RNA"/>
</dbReference>
<name>A0A0A9G3A4_ARUDO</name>
<proteinExistence type="predicted"/>
<organism evidence="1">
    <name type="scientific">Arundo donax</name>
    <name type="common">Giant reed</name>
    <name type="synonym">Donax arundinaceus</name>
    <dbReference type="NCBI Taxonomy" id="35708"/>
    <lineage>
        <taxon>Eukaryota</taxon>
        <taxon>Viridiplantae</taxon>
        <taxon>Streptophyta</taxon>
        <taxon>Embryophyta</taxon>
        <taxon>Tracheophyta</taxon>
        <taxon>Spermatophyta</taxon>
        <taxon>Magnoliopsida</taxon>
        <taxon>Liliopsida</taxon>
        <taxon>Poales</taxon>
        <taxon>Poaceae</taxon>
        <taxon>PACMAD clade</taxon>
        <taxon>Arundinoideae</taxon>
        <taxon>Arundineae</taxon>
        <taxon>Arundo</taxon>
    </lineage>
</organism>
<accession>A0A0A9G3A4</accession>